<dbReference type="VEuPathDB" id="FungiDB:SeMB42_g05011"/>
<accession>A0A507CU84</accession>
<evidence type="ECO:0000313" key="3">
    <source>
        <dbReference type="EMBL" id="TPX42717.1"/>
    </source>
</evidence>
<evidence type="ECO:0000256" key="1">
    <source>
        <dbReference type="SAM" id="MobiDB-lite"/>
    </source>
</evidence>
<sequence>VAMMVKSFYINIVIVVTALITTIGTAPVLDDNAFIEAARKMRKSATDAVSNRKMALFRTSRDSSNDYSDMSYIRAHIAITRSRSVPSLSPFTEQQLFQEPEESMRPSQLRFTRAYHYLVFEKLKTLFLKIEHHVTKHQNSEISKKGLDSVATHLLWSHDLAETCGERLLGLSTEKGPQWRKLELPPYDWKRVHSILLPALKRFAHHQLQIRNDVTTGEMFERLWNRVENVIVGRDEVIFRGLPSNLHDVLDPSPHVAAAIAWIRSDARPSTLTAEQLLETPNASMPEGQLHLTRAYHFLVLEKLKTLFMTIKYHINAHGNEERLEQALSEVGGALGIHQNLGNEYREILERIPNKYIVQHKKLKLPKYDWPPLDNILSMQSLPEGQNSVYNYEPISNHGLGCGLEASTSQPRPQPVLIDFLGVADMTWEATPELAPPFGHSREDRDPLPDDRFSNELRRHPEDHVGFVGGSNMHLRPSTDAMKRSCDSSLYGHTTTSNTRVAGSPQTNTRVRLFGQWFDST</sequence>
<dbReference type="EMBL" id="QEAN01000223">
    <property type="protein sequence ID" value="TPX42717.1"/>
    <property type="molecule type" value="Genomic_DNA"/>
</dbReference>
<dbReference type="Proteomes" id="UP000317494">
    <property type="component" value="Unassembled WGS sequence"/>
</dbReference>
<reference evidence="3 4" key="1">
    <citation type="journal article" date="2019" name="Sci. Rep.">
        <title>Comparative genomics of chytrid fungi reveal insights into the obligate biotrophic and pathogenic lifestyle of Synchytrium endobioticum.</title>
        <authorList>
            <person name="van de Vossenberg B.T.L.H."/>
            <person name="Warris S."/>
            <person name="Nguyen H.D.T."/>
            <person name="van Gent-Pelzer M.P.E."/>
            <person name="Joly D.L."/>
            <person name="van de Geest H.C."/>
            <person name="Bonants P.J.M."/>
            <person name="Smith D.S."/>
            <person name="Levesque C.A."/>
            <person name="van der Lee T.A.J."/>
        </authorList>
    </citation>
    <scope>NUCLEOTIDE SEQUENCE [LARGE SCALE GENOMIC DNA]</scope>
    <source>
        <strain evidence="3 4">MB42</strain>
    </source>
</reference>
<feature type="region of interest" description="Disordered" evidence="1">
    <location>
        <begin position="433"/>
        <end position="453"/>
    </location>
</feature>
<feature type="non-terminal residue" evidence="3">
    <location>
        <position position="1"/>
    </location>
</feature>
<comment type="caution">
    <text evidence="3">The sequence shown here is derived from an EMBL/GenBank/DDBJ whole genome shotgun (WGS) entry which is preliminary data.</text>
</comment>
<protein>
    <submittedName>
        <fullName evidence="3">Uncharacterized protein</fullName>
    </submittedName>
</protein>
<keyword evidence="2" id="KW-0812">Transmembrane</keyword>
<feature type="transmembrane region" description="Helical" evidence="2">
    <location>
        <begin position="7"/>
        <end position="29"/>
    </location>
</feature>
<keyword evidence="4" id="KW-1185">Reference proteome</keyword>
<keyword evidence="2" id="KW-1133">Transmembrane helix</keyword>
<gene>
    <name evidence="3" type="ORF">SeMB42_g05011</name>
</gene>
<dbReference type="AlphaFoldDB" id="A0A507CU84"/>
<keyword evidence="2" id="KW-0472">Membrane</keyword>
<evidence type="ECO:0000313" key="4">
    <source>
        <dbReference type="Proteomes" id="UP000317494"/>
    </source>
</evidence>
<proteinExistence type="predicted"/>
<evidence type="ECO:0000256" key="2">
    <source>
        <dbReference type="SAM" id="Phobius"/>
    </source>
</evidence>
<organism evidence="3 4">
    <name type="scientific">Synchytrium endobioticum</name>
    <dbReference type="NCBI Taxonomy" id="286115"/>
    <lineage>
        <taxon>Eukaryota</taxon>
        <taxon>Fungi</taxon>
        <taxon>Fungi incertae sedis</taxon>
        <taxon>Chytridiomycota</taxon>
        <taxon>Chytridiomycota incertae sedis</taxon>
        <taxon>Chytridiomycetes</taxon>
        <taxon>Synchytriales</taxon>
        <taxon>Synchytriaceae</taxon>
        <taxon>Synchytrium</taxon>
    </lineage>
</organism>
<feature type="compositionally biased region" description="Basic and acidic residues" evidence="1">
    <location>
        <begin position="440"/>
        <end position="453"/>
    </location>
</feature>
<name>A0A507CU84_9FUNG</name>